<feature type="signal peptide" evidence="2">
    <location>
        <begin position="1"/>
        <end position="22"/>
    </location>
</feature>
<accession>A0ABZ0CXY2</accession>
<organism evidence="3 4">
    <name type="scientific">Piscinibacter gummiphilus</name>
    <dbReference type="NCBI Taxonomy" id="946333"/>
    <lineage>
        <taxon>Bacteria</taxon>
        <taxon>Pseudomonadati</taxon>
        <taxon>Pseudomonadota</taxon>
        <taxon>Betaproteobacteria</taxon>
        <taxon>Burkholderiales</taxon>
        <taxon>Sphaerotilaceae</taxon>
        <taxon>Piscinibacter</taxon>
    </lineage>
</organism>
<evidence type="ECO:0000313" key="4">
    <source>
        <dbReference type="Proteomes" id="UP001303946"/>
    </source>
</evidence>
<name>A0ABZ0CXY2_9BURK</name>
<evidence type="ECO:0000256" key="2">
    <source>
        <dbReference type="SAM" id="SignalP"/>
    </source>
</evidence>
<keyword evidence="4" id="KW-1185">Reference proteome</keyword>
<keyword evidence="2" id="KW-0732">Signal</keyword>
<dbReference type="Gene3D" id="2.40.160.20">
    <property type="match status" value="1"/>
</dbReference>
<protein>
    <recommendedName>
        <fullName evidence="5">Outer membrane protein beta-barrel domain-containing protein</fullName>
    </recommendedName>
</protein>
<dbReference type="SUPFAM" id="SSF56925">
    <property type="entry name" value="OMPA-like"/>
    <property type="match status" value="1"/>
</dbReference>
<reference evidence="3 4" key="1">
    <citation type="submission" date="2023-10" db="EMBL/GenBank/DDBJ databases">
        <title>Bacteria for the degradation of biodegradable plastic PBAT(Polybutylene adipate terephthalate).</title>
        <authorList>
            <person name="Weon H.-Y."/>
            <person name="Yeon J."/>
        </authorList>
    </citation>
    <scope>NUCLEOTIDE SEQUENCE [LARGE SCALE GENOMIC DNA]</scope>
    <source>
        <strain evidence="3 4">SBD 7-3</strain>
    </source>
</reference>
<sequence>MIHKFALCACTAAAALAMPAQAAEVGLGVAVFENSGTVFVPIDIGPDVRIEPYFTNRTQRRSDSSTAYTRSVYTTLGVGAMGLWPVAENTRFLAGSRLGYHRMRSHTEYTVGSPQDTSAAGFVLAPVVGFEYLVTKKLAVGIEASYYYSRVTGHADDYFAGRIDTKQTDTGTSTAVTLRFFF</sequence>
<gene>
    <name evidence="3" type="ORF">RXV79_07045</name>
</gene>
<evidence type="ECO:0000313" key="3">
    <source>
        <dbReference type="EMBL" id="WOB09814.1"/>
    </source>
</evidence>
<dbReference type="Proteomes" id="UP001303946">
    <property type="component" value="Chromosome"/>
</dbReference>
<dbReference type="RefSeq" id="WP_316702687.1">
    <property type="nucleotide sequence ID" value="NZ_CP136336.1"/>
</dbReference>
<proteinExistence type="predicted"/>
<feature type="chain" id="PRO_5045741423" description="Outer membrane protein beta-barrel domain-containing protein" evidence="2">
    <location>
        <begin position="23"/>
        <end position="182"/>
    </location>
</feature>
<evidence type="ECO:0000256" key="1">
    <source>
        <dbReference type="ARBA" id="ARBA00004442"/>
    </source>
</evidence>
<dbReference type="EMBL" id="CP136336">
    <property type="protein sequence ID" value="WOB09814.1"/>
    <property type="molecule type" value="Genomic_DNA"/>
</dbReference>
<dbReference type="InterPro" id="IPR011250">
    <property type="entry name" value="OMP/PagP_B-barrel"/>
</dbReference>
<comment type="subcellular location">
    <subcellularLocation>
        <location evidence="1">Cell outer membrane</location>
    </subcellularLocation>
</comment>
<evidence type="ECO:0008006" key="5">
    <source>
        <dbReference type="Google" id="ProtNLM"/>
    </source>
</evidence>